<organism evidence="7 8">
    <name type="scientific">Methanohalobium evestigatum (strain ATCC BAA-1072 / DSM 3721 / NBRC 107634 / OCM 161 / Z-7303)</name>
    <dbReference type="NCBI Taxonomy" id="644295"/>
    <lineage>
        <taxon>Archaea</taxon>
        <taxon>Methanobacteriati</taxon>
        <taxon>Methanobacteriota</taxon>
        <taxon>Stenosarchaea group</taxon>
        <taxon>Methanomicrobia</taxon>
        <taxon>Methanosarcinales</taxon>
        <taxon>Methanosarcinaceae</taxon>
        <taxon>Methanohalobium</taxon>
    </lineage>
</organism>
<evidence type="ECO:0000256" key="6">
    <source>
        <dbReference type="RuleBase" id="RU004466"/>
    </source>
</evidence>
<name>D7E6D8_METEZ</name>
<dbReference type="PANTHER" id="PTHR43281:SF1">
    <property type="entry name" value="FARNESYL DIPHOSPHATE SYNTHASE"/>
    <property type="match status" value="1"/>
</dbReference>
<dbReference type="SUPFAM" id="SSF48576">
    <property type="entry name" value="Terpenoid synthases"/>
    <property type="match status" value="1"/>
</dbReference>
<evidence type="ECO:0000256" key="1">
    <source>
        <dbReference type="ARBA" id="ARBA00001946"/>
    </source>
</evidence>
<evidence type="ECO:0000313" key="8">
    <source>
        <dbReference type="Proteomes" id="UP000000391"/>
    </source>
</evidence>
<dbReference type="CDD" id="cd00685">
    <property type="entry name" value="Trans_IPPS_HT"/>
    <property type="match status" value="1"/>
</dbReference>
<dbReference type="InterPro" id="IPR033749">
    <property type="entry name" value="Polyprenyl_synt_CS"/>
</dbReference>
<dbReference type="RefSeq" id="WP_013193728.1">
    <property type="nucleotide sequence ID" value="NC_014253.1"/>
</dbReference>
<accession>D7E6D8</accession>
<dbReference type="STRING" id="644295.Metev_0230"/>
<protein>
    <submittedName>
        <fullName evidence="7">Polyprenyl synthetase</fullName>
    </submittedName>
</protein>
<keyword evidence="5" id="KW-0414">Isoprene biosynthesis</keyword>
<dbReference type="GO" id="GO:0004659">
    <property type="term" value="F:prenyltransferase activity"/>
    <property type="evidence" value="ECO:0007669"/>
    <property type="project" value="InterPro"/>
</dbReference>
<sequence length="288" mass="32017">MNIEKWDEYIRITDAMDELIENMDDSSQIKNVVSHVCNYGGKRIRPIILMLSTDICGGDSKTSINAALAVELMHSASLIHDDLIDDGIIRRGVPSAHKKFGHSAAMLCGDFLISKSIELMSSYGHNAITEFGQAGMSMAHGETIDLGGDDAGFVEVNYFDCIYKKTASLFAACASIGAYISGADDEMVHRCRLYGEYMGTAYQIVDDLLEYLHEIDDKSSVRKSVTLPQIYTKQMTHEEAVNKTVDKVDEYVTQAKNIIVGFESENGKDKLLQITNHITIDMLPENYF</sequence>
<dbReference type="InterPro" id="IPR008949">
    <property type="entry name" value="Isoprenoid_synthase_dom_sf"/>
</dbReference>
<dbReference type="PROSITE" id="PS00723">
    <property type="entry name" value="POLYPRENYL_SYNTHASE_1"/>
    <property type="match status" value="1"/>
</dbReference>
<evidence type="ECO:0000256" key="4">
    <source>
        <dbReference type="ARBA" id="ARBA00022842"/>
    </source>
</evidence>
<comment type="cofactor">
    <cofactor evidence="1">
        <name>Mg(2+)</name>
        <dbReference type="ChEBI" id="CHEBI:18420"/>
    </cofactor>
</comment>
<keyword evidence="4" id="KW-0460">Magnesium</keyword>
<dbReference type="Proteomes" id="UP000000391">
    <property type="component" value="Chromosome"/>
</dbReference>
<evidence type="ECO:0000313" key="7">
    <source>
        <dbReference type="EMBL" id="ADI73160.1"/>
    </source>
</evidence>
<keyword evidence="2 6" id="KW-0808">Transferase</keyword>
<keyword evidence="8" id="KW-1185">Reference proteome</keyword>
<dbReference type="GO" id="GO:0008299">
    <property type="term" value="P:isoprenoid biosynthetic process"/>
    <property type="evidence" value="ECO:0007669"/>
    <property type="project" value="UniProtKB-KW"/>
</dbReference>
<dbReference type="GeneID" id="9345842"/>
<dbReference type="Pfam" id="PF00348">
    <property type="entry name" value="polyprenyl_synt"/>
    <property type="match status" value="1"/>
</dbReference>
<dbReference type="EMBL" id="CP002069">
    <property type="protein sequence ID" value="ADI73160.1"/>
    <property type="molecule type" value="Genomic_DNA"/>
</dbReference>
<evidence type="ECO:0000256" key="3">
    <source>
        <dbReference type="ARBA" id="ARBA00022723"/>
    </source>
</evidence>
<dbReference type="SFLD" id="SFLDG01017">
    <property type="entry name" value="Polyprenyl_Transferase_Like"/>
    <property type="match status" value="1"/>
</dbReference>
<evidence type="ECO:0000256" key="2">
    <source>
        <dbReference type="ARBA" id="ARBA00022679"/>
    </source>
</evidence>
<proteinExistence type="inferred from homology"/>
<keyword evidence="3" id="KW-0479">Metal-binding</keyword>
<reference evidence="7 8" key="1">
    <citation type="submission" date="2010-06" db="EMBL/GenBank/DDBJ databases">
        <title>Complete sequence chromosome of Methanohalobium evestigatum Z-7303.</title>
        <authorList>
            <consortium name="US DOE Joint Genome Institute"/>
            <person name="Lucas S."/>
            <person name="Copeland A."/>
            <person name="Lapidus A."/>
            <person name="Cheng J.-F."/>
            <person name="Bruce D."/>
            <person name="Goodwin L."/>
            <person name="Pitluck S."/>
            <person name="Saunders E."/>
            <person name="Detter J.C."/>
            <person name="Han C."/>
            <person name="Tapia R."/>
            <person name="Land M."/>
            <person name="Hauser L."/>
            <person name="Kyrpides N."/>
            <person name="Mikhailova N."/>
            <person name="Sieprawska-Lupa M."/>
            <person name="Whitman W.B."/>
            <person name="Anderson I."/>
            <person name="Woyke T."/>
        </authorList>
    </citation>
    <scope>NUCLEOTIDE SEQUENCE [LARGE SCALE GENOMIC DNA]</scope>
    <source>
        <strain evidence="8">ATCC BAA-1072 / DSM 3721 / NBRC 107634 / OCM 161 / Z-7303</strain>
    </source>
</reference>
<dbReference type="GO" id="GO:0046872">
    <property type="term" value="F:metal ion binding"/>
    <property type="evidence" value="ECO:0007669"/>
    <property type="project" value="UniProtKB-KW"/>
</dbReference>
<dbReference type="OrthoDB" id="106922at2157"/>
<evidence type="ECO:0000256" key="5">
    <source>
        <dbReference type="ARBA" id="ARBA00023229"/>
    </source>
</evidence>
<dbReference type="PANTHER" id="PTHR43281">
    <property type="entry name" value="FARNESYL DIPHOSPHATE SYNTHASE"/>
    <property type="match status" value="1"/>
</dbReference>
<dbReference type="SFLD" id="SFLDS00005">
    <property type="entry name" value="Isoprenoid_Synthase_Type_I"/>
    <property type="match status" value="1"/>
</dbReference>
<dbReference type="HOGENOM" id="CLU_014015_2_0_2"/>
<dbReference type="Gene3D" id="1.10.600.10">
    <property type="entry name" value="Farnesyl Diphosphate Synthase"/>
    <property type="match status" value="1"/>
</dbReference>
<dbReference type="AlphaFoldDB" id="D7E6D8"/>
<dbReference type="InterPro" id="IPR000092">
    <property type="entry name" value="Polyprenyl_synt"/>
</dbReference>
<gene>
    <name evidence="7" type="ordered locus">Metev_0230</name>
</gene>
<comment type="similarity">
    <text evidence="6">Belongs to the FPP/GGPP synthase family.</text>
</comment>
<dbReference type="KEGG" id="mev:Metev_0230"/>